<evidence type="ECO:0000313" key="2">
    <source>
        <dbReference type="Proteomes" id="UP000024635"/>
    </source>
</evidence>
<dbReference type="OrthoDB" id="410104at2759"/>
<evidence type="ECO:0008006" key="3">
    <source>
        <dbReference type="Google" id="ProtNLM"/>
    </source>
</evidence>
<protein>
    <recommendedName>
        <fullName evidence="3">Reverse transcriptase domain-containing protein</fullName>
    </recommendedName>
</protein>
<name>A0A016SCY8_9BILA</name>
<comment type="caution">
    <text evidence="1">The sequence shown here is derived from an EMBL/GenBank/DDBJ whole genome shotgun (WGS) entry which is preliminary data.</text>
</comment>
<dbReference type="AlphaFoldDB" id="A0A016SCY8"/>
<dbReference type="EMBL" id="JARK01001588">
    <property type="protein sequence ID" value="EYB88149.1"/>
    <property type="molecule type" value="Genomic_DNA"/>
</dbReference>
<organism evidence="1 2">
    <name type="scientific">Ancylostoma ceylanicum</name>
    <dbReference type="NCBI Taxonomy" id="53326"/>
    <lineage>
        <taxon>Eukaryota</taxon>
        <taxon>Metazoa</taxon>
        <taxon>Ecdysozoa</taxon>
        <taxon>Nematoda</taxon>
        <taxon>Chromadorea</taxon>
        <taxon>Rhabditida</taxon>
        <taxon>Rhabditina</taxon>
        <taxon>Rhabditomorpha</taxon>
        <taxon>Strongyloidea</taxon>
        <taxon>Ancylostomatidae</taxon>
        <taxon>Ancylostomatinae</taxon>
        <taxon>Ancylostoma</taxon>
    </lineage>
</organism>
<sequence length="157" mass="17779">MQSSRRAMENIVQQFYTELFRSSTLVPRCPPPPPDDVRPILEPEVGQAMKSMKRGIAPGPDNIPADWLRAGSPHSVLASHFNHYLRKAALQYAELDWKDEGYSINGKKISNLRFADDIVLIAHSMAEMEAMVNELKGSVSPPVRFRVITRIWAYSTR</sequence>
<accession>A0A016SCY8</accession>
<reference evidence="2" key="1">
    <citation type="journal article" date="2015" name="Nat. Genet.">
        <title>The genome and transcriptome of the zoonotic hookworm Ancylostoma ceylanicum identify infection-specific gene families.</title>
        <authorList>
            <person name="Schwarz E.M."/>
            <person name="Hu Y."/>
            <person name="Antoshechkin I."/>
            <person name="Miller M.M."/>
            <person name="Sternberg P.W."/>
            <person name="Aroian R.V."/>
        </authorList>
    </citation>
    <scope>NUCLEOTIDE SEQUENCE</scope>
    <source>
        <strain evidence="2">HY135</strain>
    </source>
</reference>
<proteinExistence type="predicted"/>
<gene>
    <name evidence="1" type="primary">Acey_s0252.g244</name>
    <name evidence="1" type="ORF">Y032_0252g244</name>
</gene>
<dbReference type="Proteomes" id="UP000024635">
    <property type="component" value="Unassembled WGS sequence"/>
</dbReference>
<keyword evidence="2" id="KW-1185">Reference proteome</keyword>
<evidence type="ECO:0000313" key="1">
    <source>
        <dbReference type="EMBL" id="EYB88149.1"/>
    </source>
</evidence>